<protein>
    <submittedName>
        <fullName evidence="2">Uncharacterized protein</fullName>
    </submittedName>
</protein>
<proteinExistence type="predicted"/>
<reference evidence="2 3" key="1">
    <citation type="journal article" date="2021" name="BMC Biol.">
        <title>Horizontally acquired antibacterial genes associated with adaptive radiation of ladybird beetles.</title>
        <authorList>
            <person name="Li H.S."/>
            <person name="Tang X.F."/>
            <person name="Huang Y.H."/>
            <person name="Xu Z.Y."/>
            <person name="Chen M.L."/>
            <person name="Du X.Y."/>
            <person name="Qiu B.Y."/>
            <person name="Chen P.T."/>
            <person name="Zhang W."/>
            <person name="Slipinski A."/>
            <person name="Escalona H.E."/>
            <person name="Waterhouse R.M."/>
            <person name="Zwick A."/>
            <person name="Pang H."/>
        </authorList>
    </citation>
    <scope>NUCLEOTIDE SEQUENCE [LARGE SCALE GENOMIC DNA]</scope>
    <source>
        <strain evidence="2">SYSU2018</strain>
    </source>
</reference>
<feature type="region of interest" description="Disordered" evidence="1">
    <location>
        <begin position="84"/>
        <end position="103"/>
    </location>
</feature>
<gene>
    <name evidence="2" type="ORF">HHI36_016676</name>
</gene>
<dbReference type="AlphaFoldDB" id="A0ABD2NL56"/>
<dbReference type="Proteomes" id="UP001516400">
    <property type="component" value="Unassembled WGS sequence"/>
</dbReference>
<evidence type="ECO:0000313" key="3">
    <source>
        <dbReference type="Proteomes" id="UP001516400"/>
    </source>
</evidence>
<evidence type="ECO:0000313" key="2">
    <source>
        <dbReference type="EMBL" id="KAL3279162.1"/>
    </source>
</evidence>
<name>A0ABD2NL56_9CUCU</name>
<keyword evidence="3" id="KW-1185">Reference proteome</keyword>
<organism evidence="2 3">
    <name type="scientific">Cryptolaemus montrouzieri</name>
    <dbReference type="NCBI Taxonomy" id="559131"/>
    <lineage>
        <taxon>Eukaryota</taxon>
        <taxon>Metazoa</taxon>
        <taxon>Ecdysozoa</taxon>
        <taxon>Arthropoda</taxon>
        <taxon>Hexapoda</taxon>
        <taxon>Insecta</taxon>
        <taxon>Pterygota</taxon>
        <taxon>Neoptera</taxon>
        <taxon>Endopterygota</taxon>
        <taxon>Coleoptera</taxon>
        <taxon>Polyphaga</taxon>
        <taxon>Cucujiformia</taxon>
        <taxon>Coccinelloidea</taxon>
        <taxon>Coccinellidae</taxon>
        <taxon>Scymninae</taxon>
        <taxon>Scymnini</taxon>
        <taxon>Cryptolaemus</taxon>
    </lineage>
</organism>
<accession>A0ABD2NL56</accession>
<evidence type="ECO:0000256" key="1">
    <source>
        <dbReference type="SAM" id="MobiDB-lite"/>
    </source>
</evidence>
<dbReference type="EMBL" id="JABFTP020000124">
    <property type="protein sequence ID" value="KAL3279162.1"/>
    <property type="molecule type" value="Genomic_DNA"/>
</dbReference>
<comment type="caution">
    <text evidence="2">The sequence shown here is derived from an EMBL/GenBank/DDBJ whole genome shotgun (WGS) entry which is preliminary data.</text>
</comment>
<sequence length="103" mass="11742">MAALNAFIIFTKKYPEWFKDKELELPNVKTRGTNCQGMQKPTKEAIRIFLAENEERVEASYGNVVGSNNRCKFCPRKKMGYQESNAPNIGQLTQEESVTVSLH</sequence>